<dbReference type="OrthoDB" id="667031at2"/>
<dbReference type="Pfam" id="PF00356">
    <property type="entry name" value="LacI"/>
    <property type="match status" value="1"/>
</dbReference>
<accession>A0A1I7NN52</accession>
<dbReference type="InterPro" id="IPR028082">
    <property type="entry name" value="Peripla_BP_I"/>
</dbReference>
<keyword evidence="2" id="KW-0238">DNA-binding</keyword>
<dbReference type="SUPFAM" id="SSF53822">
    <property type="entry name" value="Periplasmic binding protein-like I"/>
    <property type="match status" value="1"/>
</dbReference>
<sequence length="354" mass="40234">MAEKIDLKRIARELNLAVSTVSRALRDSYEISEETKQKVFALARQLNYEPNPYASSLRRQRSKTIGVVLPELPNNFFTHVVNGIEWVARQKGYHVLIYITHEQMEQEISLIRHLQSGRVDGVLASVCAGTQDIAHFRSLHQHGIPLVFFDRVCEDSGFPTVTTNDYEASYHATVHLIQQGCRHLYHLTLPLHLSITRKRLQGFLDALQQYQLPVNESTVLIAKDMDLFYDQLDQLLCSTQPPDGIFAAVEKLVLLVYHICQKRHIRIPSQLKVLAFSNLETAPLLAPPLTTITQPAFEIGKKAAELLFRKIEKKRDILEQMHYVIPSALVIRDSTRSLGQALSNQSAAEWIHSA</sequence>
<dbReference type="GO" id="GO:0000976">
    <property type="term" value="F:transcription cis-regulatory region binding"/>
    <property type="evidence" value="ECO:0007669"/>
    <property type="project" value="TreeGrafter"/>
</dbReference>
<feature type="domain" description="HTH lacI-type" evidence="4">
    <location>
        <begin position="7"/>
        <end position="59"/>
    </location>
</feature>
<evidence type="ECO:0000313" key="6">
    <source>
        <dbReference type="Proteomes" id="UP000199537"/>
    </source>
</evidence>
<evidence type="ECO:0000259" key="4">
    <source>
        <dbReference type="PROSITE" id="PS50932"/>
    </source>
</evidence>
<evidence type="ECO:0000256" key="3">
    <source>
        <dbReference type="ARBA" id="ARBA00023163"/>
    </source>
</evidence>
<dbReference type="Proteomes" id="UP000199537">
    <property type="component" value="Unassembled WGS sequence"/>
</dbReference>
<dbReference type="SUPFAM" id="SSF47413">
    <property type="entry name" value="lambda repressor-like DNA-binding domains"/>
    <property type="match status" value="1"/>
</dbReference>
<proteinExistence type="predicted"/>
<dbReference type="PANTHER" id="PTHR30146:SF109">
    <property type="entry name" value="HTH-TYPE TRANSCRIPTIONAL REGULATOR GALS"/>
    <property type="match status" value="1"/>
</dbReference>
<evidence type="ECO:0000256" key="2">
    <source>
        <dbReference type="ARBA" id="ARBA00023125"/>
    </source>
</evidence>
<dbReference type="AlphaFoldDB" id="A0A1I7NN52"/>
<dbReference type="InterPro" id="IPR000843">
    <property type="entry name" value="HTH_LacI"/>
</dbReference>
<dbReference type="Gene3D" id="1.10.260.40">
    <property type="entry name" value="lambda repressor-like DNA-binding domains"/>
    <property type="match status" value="1"/>
</dbReference>
<evidence type="ECO:0000313" key="5">
    <source>
        <dbReference type="EMBL" id="SFV36081.1"/>
    </source>
</evidence>
<protein>
    <submittedName>
        <fullName evidence="5">Transcriptional regulator, LacI family</fullName>
    </submittedName>
</protein>
<gene>
    <name evidence="5" type="ORF">SAMN05660895_2407</name>
</gene>
<dbReference type="EMBL" id="FPCJ01000001">
    <property type="protein sequence ID" value="SFV36081.1"/>
    <property type="molecule type" value="Genomic_DNA"/>
</dbReference>
<dbReference type="PANTHER" id="PTHR30146">
    <property type="entry name" value="LACI-RELATED TRANSCRIPTIONAL REPRESSOR"/>
    <property type="match status" value="1"/>
</dbReference>
<reference evidence="6" key="1">
    <citation type="submission" date="2016-10" db="EMBL/GenBank/DDBJ databases">
        <authorList>
            <person name="Varghese N."/>
            <person name="Submissions S."/>
        </authorList>
    </citation>
    <scope>NUCLEOTIDE SEQUENCE [LARGE SCALE GENOMIC DNA]</scope>
    <source>
        <strain evidence="6">DSM 14807</strain>
    </source>
</reference>
<dbReference type="RefSeq" id="WP_092460799.1">
    <property type="nucleotide sequence ID" value="NZ_FPCJ01000001.1"/>
</dbReference>
<dbReference type="CDD" id="cd06267">
    <property type="entry name" value="PBP1_LacI_sugar_binding-like"/>
    <property type="match status" value="1"/>
</dbReference>
<dbReference type="GO" id="GO:0003700">
    <property type="term" value="F:DNA-binding transcription factor activity"/>
    <property type="evidence" value="ECO:0007669"/>
    <property type="project" value="TreeGrafter"/>
</dbReference>
<keyword evidence="3" id="KW-0804">Transcription</keyword>
<dbReference type="Gene3D" id="3.40.50.2300">
    <property type="match status" value="2"/>
</dbReference>
<dbReference type="PROSITE" id="PS50932">
    <property type="entry name" value="HTH_LACI_2"/>
    <property type="match status" value="1"/>
</dbReference>
<dbReference type="InterPro" id="IPR001761">
    <property type="entry name" value="Peripla_BP/Lac1_sug-bd_dom"/>
</dbReference>
<dbReference type="SMART" id="SM00354">
    <property type="entry name" value="HTH_LACI"/>
    <property type="match status" value="1"/>
</dbReference>
<organism evidence="5 6">
    <name type="scientific">Thermoflavifilum thermophilum</name>
    <dbReference type="NCBI Taxonomy" id="1393122"/>
    <lineage>
        <taxon>Bacteria</taxon>
        <taxon>Pseudomonadati</taxon>
        <taxon>Bacteroidota</taxon>
        <taxon>Chitinophagia</taxon>
        <taxon>Chitinophagales</taxon>
        <taxon>Chitinophagaceae</taxon>
        <taxon>Thermoflavifilum</taxon>
    </lineage>
</organism>
<evidence type="ECO:0000256" key="1">
    <source>
        <dbReference type="ARBA" id="ARBA00023015"/>
    </source>
</evidence>
<dbReference type="STRING" id="1393122.SAMN05660895_2407"/>
<dbReference type="Pfam" id="PF00532">
    <property type="entry name" value="Peripla_BP_1"/>
    <property type="match status" value="1"/>
</dbReference>
<keyword evidence="6" id="KW-1185">Reference proteome</keyword>
<keyword evidence="1" id="KW-0805">Transcription regulation</keyword>
<name>A0A1I7NN52_9BACT</name>
<dbReference type="CDD" id="cd01392">
    <property type="entry name" value="HTH_LacI"/>
    <property type="match status" value="1"/>
</dbReference>
<dbReference type="InterPro" id="IPR010982">
    <property type="entry name" value="Lambda_DNA-bd_dom_sf"/>
</dbReference>